<gene>
    <name evidence="2" type="ORF">FKG95_27395</name>
</gene>
<dbReference type="GO" id="GO:0003677">
    <property type="term" value="F:DNA binding"/>
    <property type="evidence" value="ECO:0007669"/>
    <property type="project" value="UniProtKB-KW"/>
</dbReference>
<keyword evidence="2" id="KW-0238">DNA-binding</keyword>
<dbReference type="Proteomes" id="UP000315252">
    <property type="component" value="Unassembled WGS sequence"/>
</dbReference>
<proteinExistence type="predicted"/>
<feature type="domain" description="HTH marR-type" evidence="1">
    <location>
        <begin position="55"/>
        <end position="120"/>
    </location>
</feature>
<dbReference type="SUPFAM" id="SSF46785">
    <property type="entry name" value="Winged helix' DNA-binding domain"/>
    <property type="match status" value="1"/>
</dbReference>
<dbReference type="RefSeq" id="WP_142899652.1">
    <property type="nucleotide sequence ID" value="NZ_ML660066.1"/>
</dbReference>
<dbReference type="InterPro" id="IPR014601">
    <property type="entry name" value="Trans_reg_MarR_HTH"/>
</dbReference>
<evidence type="ECO:0000313" key="3">
    <source>
        <dbReference type="Proteomes" id="UP000315252"/>
    </source>
</evidence>
<evidence type="ECO:0000259" key="1">
    <source>
        <dbReference type="Pfam" id="PF13463"/>
    </source>
</evidence>
<comment type="caution">
    <text evidence="2">The sequence shown here is derived from an EMBL/GenBank/DDBJ whole genome shotgun (WGS) entry which is preliminary data.</text>
</comment>
<dbReference type="InterPro" id="IPR036388">
    <property type="entry name" value="WH-like_DNA-bd_sf"/>
</dbReference>
<protein>
    <submittedName>
        <fullName evidence="2">Winged helix DNA-binding protein</fullName>
    </submittedName>
</protein>
<reference evidence="2 3" key="1">
    <citation type="submission" date="2019-06" db="EMBL/GenBank/DDBJ databases">
        <title>Whole genome sequence for Rhodospirillaceae sp. R148.</title>
        <authorList>
            <person name="Wang G."/>
        </authorList>
    </citation>
    <scope>NUCLEOTIDE SEQUENCE [LARGE SCALE GENOMIC DNA]</scope>
    <source>
        <strain evidence="2 3">R148</strain>
    </source>
</reference>
<accession>A0A545T0U7</accession>
<dbReference type="GO" id="GO:0003700">
    <property type="term" value="F:DNA-binding transcription factor activity"/>
    <property type="evidence" value="ECO:0007669"/>
    <property type="project" value="InterPro"/>
</dbReference>
<dbReference type="InterPro" id="IPR036390">
    <property type="entry name" value="WH_DNA-bd_sf"/>
</dbReference>
<keyword evidence="3" id="KW-1185">Reference proteome</keyword>
<dbReference type="Gene3D" id="1.10.10.10">
    <property type="entry name" value="Winged helix-like DNA-binding domain superfamily/Winged helix DNA-binding domain"/>
    <property type="match status" value="1"/>
</dbReference>
<dbReference type="PIRSF" id="PIRSF036158">
    <property type="entry name" value="UCP036158_MarR"/>
    <property type="match status" value="1"/>
</dbReference>
<name>A0A545T0U7_9PROT</name>
<dbReference type="InterPro" id="IPR000835">
    <property type="entry name" value="HTH_MarR-typ"/>
</dbReference>
<dbReference type="OrthoDB" id="7504146at2"/>
<dbReference type="Pfam" id="PF13463">
    <property type="entry name" value="HTH_27"/>
    <property type="match status" value="1"/>
</dbReference>
<evidence type="ECO:0000313" key="2">
    <source>
        <dbReference type="EMBL" id="TQV70845.1"/>
    </source>
</evidence>
<dbReference type="EMBL" id="VHSH01000015">
    <property type="protein sequence ID" value="TQV70845.1"/>
    <property type="molecule type" value="Genomic_DNA"/>
</dbReference>
<organism evidence="2 3">
    <name type="scientific">Denitrobaculum tricleocarpae</name>
    <dbReference type="NCBI Taxonomy" id="2591009"/>
    <lineage>
        <taxon>Bacteria</taxon>
        <taxon>Pseudomonadati</taxon>
        <taxon>Pseudomonadota</taxon>
        <taxon>Alphaproteobacteria</taxon>
        <taxon>Rhodospirillales</taxon>
        <taxon>Rhodospirillaceae</taxon>
        <taxon>Denitrobaculum</taxon>
    </lineage>
</organism>
<dbReference type="AlphaFoldDB" id="A0A545T0U7"/>
<sequence length="178" mass="19726">MTEETAKRRSIVSSSHLVSDEASELSEFEFGLIIASNAFNRWIVRCMSAAGYSDLNTLDIEVLHSVNHRTREKKLADLCFVLNVEDTHTVSYALKKLVRLNLVAGNRSGKEISYSVTDEGREACERYRQIREDCLVKSMGAFGKGSDGEFNQQIGQVADVLRALSGLYDQAARSAASL</sequence>